<dbReference type="Proteomes" id="UP000323856">
    <property type="component" value="Unassembled WGS sequence"/>
</dbReference>
<protein>
    <submittedName>
        <fullName evidence="1">Uncharacterized protein</fullName>
    </submittedName>
</protein>
<dbReference type="RefSeq" id="WP_149620876.1">
    <property type="nucleotide sequence ID" value="NZ_VOBL01000028.1"/>
</dbReference>
<dbReference type="EMBL" id="VOBL01000028">
    <property type="protein sequence ID" value="KAA0973390.1"/>
    <property type="molecule type" value="Genomic_DNA"/>
</dbReference>
<gene>
    <name evidence="1" type="ORF">FQ154_18625</name>
</gene>
<proteinExistence type="predicted"/>
<accession>A0A5B0E6J1</accession>
<name>A0A5B0E6J1_9MICC</name>
<dbReference type="OrthoDB" id="5197750at2"/>
<evidence type="ECO:0000313" key="1">
    <source>
        <dbReference type="EMBL" id="KAA0973390.1"/>
    </source>
</evidence>
<evidence type="ECO:0000313" key="2">
    <source>
        <dbReference type="Proteomes" id="UP000323856"/>
    </source>
</evidence>
<sequence length="102" mass="11306">MTKKDRSEVVQRARAALIVAAMRRSIVTYKELGKALGIDGIALRNEMRHILDDLSSDCIARDERSLAALVVNQTTGAPGQGFQDGDRPWHAEVQAVFRQWAS</sequence>
<dbReference type="AlphaFoldDB" id="A0A5B0E6J1"/>
<comment type="caution">
    <text evidence="1">The sequence shown here is derived from an EMBL/GenBank/DDBJ whole genome shotgun (WGS) entry which is preliminary data.</text>
</comment>
<organism evidence="1 2">
    <name type="scientific">Paeniglutamicibacter gangotriensis</name>
    <dbReference type="NCBI Taxonomy" id="254787"/>
    <lineage>
        <taxon>Bacteria</taxon>
        <taxon>Bacillati</taxon>
        <taxon>Actinomycetota</taxon>
        <taxon>Actinomycetes</taxon>
        <taxon>Micrococcales</taxon>
        <taxon>Micrococcaceae</taxon>
        <taxon>Paeniglutamicibacter</taxon>
    </lineage>
</organism>
<reference evidence="1 2" key="1">
    <citation type="submission" date="2019-07" db="EMBL/GenBank/DDBJ databases">
        <title>Analysis of the biochemical properties, biological activity and biotechnological potential of siderophores and biosurfactants produced by Antarctic psychrotolerant bacteria.</title>
        <authorList>
            <person name="Styczynski M."/>
            <person name="Krucon T."/>
            <person name="Decewicz P."/>
            <person name="Dziewit L."/>
        </authorList>
    </citation>
    <scope>NUCLEOTIDE SEQUENCE [LARGE SCALE GENOMIC DNA]</scope>
    <source>
        <strain evidence="1 2">ANT_H27</strain>
    </source>
</reference>